<reference evidence="1 2" key="1">
    <citation type="journal article" date="2019" name="Sci. Rep.">
        <title>A high-quality genome of Eragrostis curvula grass provides insights into Poaceae evolution and supports new strategies to enhance forage quality.</title>
        <authorList>
            <person name="Carballo J."/>
            <person name="Santos B.A.C.M."/>
            <person name="Zappacosta D."/>
            <person name="Garbus I."/>
            <person name="Selva J.P."/>
            <person name="Gallo C.A."/>
            <person name="Diaz A."/>
            <person name="Albertini E."/>
            <person name="Caccamo M."/>
            <person name="Echenique V."/>
        </authorList>
    </citation>
    <scope>NUCLEOTIDE SEQUENCE [LARGE SCALE GENOMIC DNA]</scope>
    <source>
        <strain evidence="2">cv. Victoria</strain>
        <tissue evidence="1">Leaf</tissue>
    </source>
</reference>
<dbReference type="EMBL" id="RWGY01000029">
    <property type="protein sequence ID" value="TVU19375.1"/>
    <property type="molecule type" value="Genomic_DNA"/>
</dbReference>
<evidence type="ECO:0000313" key="1">
    <source>
        <dbReference type="EMBL" id="TVU19375.1"/>
    </source>
</evidence>
<dbReference type="Gene3D" id="1.25.70.10">
    <property type="entry name" value="Transcription termination factor 3, mitochondrial"/>
    <property type="match status" value="1"/>
</dbReference>
<evidence type="ECO:0000313" key="2">
    <source>
        <dbReference type="Proteomes" id="UP000324897"/>
    </source>
</evidence>
<comment type="caution">
    <text evidence="1">The sequence shown here is derived from an EMBL/GenBank/DDBJ whole genome shotgun (WGS) entry which is preliminary data.</text>
</comment>
<proteinExistence type="predicted"/>
<dbReference type="Proteomes" id="UP000324897">
    <property type="component" value="Chromosome 7"/>
</dbReference>
<dbReference type="OrthoDB" id="637682at2759"/>
<keyword evidence="2" id="KW-1185">Reference proteome</keyword>
<protein>
    <submittedName>
        <fullName evidence="1">Uncharacterized protein</fullName>
    </submittedName>
</protein>
<gene>
    <name evidence="1" type="ORF">EJB05_35520</name>
</gene>
<feature type="non-terminal residue" evidence="1">
    <location>
        <position position="1"/>
    </location>
</feature>
<organism evidence="1 2">
    <name type="scientific">Eragrostis curvula</name>
    <name type="common">weeping love grass</name>
    <dbReference type="NCBI Taxonomy" id="38414"/>
    <lineage>
        <taxon>Eukaryota</taxon>
        <taxon>Viridiplantae</taxon>
        <taxon>Streptophyta</taxon>
        <taxon>Embryophyta</taxon>
        <taxon>Tracheophyta</taxon>
        <taxon>Spermatophyta</taxon>
        <taxon>Magnoliopsida</taxon>
        <taxon>Liliopsida</taxon>
        <taxon>Poales</taxon>
        <taxon>Poaceae</taxon>
        <taxon>PACMAD clade</taxon>
        <taxon>Chloridoideae</taxon>
        <taxon>Eragrostideae</taxon>
        <taxon>Eragrostidinae</taxon>
        <taxon>Eragrostis</taxon>
    </lineage>
</organism>
<dbReference type="InterPro" id="IPR038538">
    <property type="entry name" value="MTERF_sf"/>
</dbReference>
<dbReference type="Gramene" id="TVU19375">
    <property type="protein sequence ID" value="TVU19375"/>
    <property type="gene ID" value="EJB05_35520"/>
</dbReference>
<name>A0A5J9U6Y0_9POAL</name>
<sequence>MVGFLTDKDGLTRDDIVVYPTLMVRSLEAHTRRCAVLDVLRRAGKQQTEHRLPRLLVFTKEKFLDVYVRPHMEEVPDVLGAMDGEIPFQGCDSLERKQKLPNKKSVST</sequence>
<dbReference type="AlphaFoldDB" id="A0A5J9U6Y0"/>
<accession>A0A5J9U6Y0</accession>